<sequence>NNQTNTQARVVYNNRGGERLCLDGYFYNKQYTSANTISWLCAQRSAFGCNGRVTTNYFYQVLRVSTQHTHFPNTPSTRGGKCFKEKVDQMLVAKGAPAPAQSNKEDEQAKTSSIN</sequence>
<organism evidence="6">
    <name type="scientific">Lygus hesperus</name>
    <name type="common">Western plant bug</name>
    <dbReference type="NCBI Taxonomy" id="30085"/>
    <lineage>
        <taxon>Eukaryota</taxon>
        <taxon>Metazoa</taxon>
        <taxon>Ecdysozoa</taxon>
        <taxon>Arthropoda</taxon>
        <taxon>Hexapoda</taxon>
        <taxon>Insecta</taxon>
        <taxon>Pterygota</taxon>
        <taxon>Neoptera</taxon>
        <taxon>Paraneoptera</taxon>
        <taxon>Hemiptera</taxon>
        <taxon>Heteroptera</taxon>
        <taxon>Panheteroptera</taxon>
        <taxon>Cimicomorpha</taxon>
        <taxon>Miridae</taxon>
        <taxon>Mirini</taxon>
        <taxon>Lygus</taxon>
    </lineage>
</organism>
<feature type="region of interest" description="Disordered" evidence="4">
    <location>
        <begin position="94"/>
        <end position="115"/>
    </location>
</feature>
<evidence type="ECO:0000256" key="4">
    <source>
        <dbReference type="SAM" id="MobiDB-lite"/>
    </source>
</evidence>
<evidence type="ECO:0000259" key="5">
    <source>
        <dbReference type="Pfam" id="PF04500"/>
    </source>
</evidence>
<proteinExistence type="predicted"/>
<keyword evidence="2" id="KW-0863">Zinc-finger</keyword>
<feature type="non-terminal residue" evidence="6">
    <location>
        <position position="1"/>
    </location>
</feature>
<evidence type="ECO:0000256" key="1">
    <source>
        <dbReference type="ARBA" id="ARBA00022723"/>
    </source>
</evidence>
<feature type="domain" description="FLYWCH-type" evidence="5">
    <location>
        <begin position="12"/>
        <end position="70"/>
    </location>
</feature>
<keyword evidence="1" id="KW-0479">Metal-binding</keyword>
<protein>
    <submittedName>
        <fullName evidence="6">FLYWCH-type zinc finger-containing protein 1</fullName>
    </submittedName>
</protein>
<evidence type="ECO:0000256" key="3">
    <source>
        <dbReference type="ARBA" id="ARBA00022833"/>
    </source>
</evidence>
<gene>
    <name evidence="6" type="primary">FLYWCH1_1</name>
    <name evidence="6" type="ORF">CM83_14001</name>
</gene>
<dbReference type="Gene3D" id="2.20.25.240">
    <property type="match status" value="1"/>
</dbReference>
<dbReference type="InterPro" id="IPR007588">
    <property type="entry name" value="Znf_FLYWCH"/>
</dbReference>
<name>A0A0A9YY41_LYGHE</name>
<accession>A0A0A9YY41</accession>
<dbReference type="AlphaFoldDB" id="A0A0A9YY41"/>
<dbReference type="GO" id="GO:0008270">
    <property type="term" value="F:zinc ion binding"/>
    <property type="evidence" value="ECO:0007669"/>
    <property type="project" value="UniProtKB-KW"/>
</dbReference>
<dbReference type="EMBL" id="GBHO01009114">
    <property type="protein sequence ID" value="JAG34490.1"/>
    <property type="molecule type" value="Transcribed_RNA"/>
</dbReference>
<reference evidence="6" key="2">
    <citation type="submission" date="2014-07" db="EMBL/GenBank/DDBJ databases">
        <authorList>
            <person name="Hull J."/>
        </authorList>
    </citation>
    <scope>NUCLEOTIDE SEQUENCE</scope>
</reference>
<reference evidence="6" key="1">
    <citation type="journal article" date="2014" name="PLoS ONE">
        <title>Transcriptome-Based Identification of ABC Transporters in the Western Tarnished Plant Bug Lygus hesperus.</title>
        <authorList>
            <person name="Hull J.J."/>
            <person name="Chaney K."/>
            <person name="Geib S.M."/>
            <person name="Fabrick J.A."/>
            <person name="Brent C.S."/>
            <person name="Walsh D."/>
            <person name="Lavine L.C."/>
        </authorList>
    </citation>
    <scope>NUCLEOTIDE SEQUENCE</scope>
</reference>
<evidence type="ECO:0000256" key="2">
    <source>
        <dbReference type="ARBA" id="ARBA00022771"/>
    </source>
</evidence>
<evidence type="ECO:0000313" key="6">
    <source>
        <dbReference type="EMBL" id="JAG34490.1"/>
    </source>
</evidence>
<dbReference type="Pfam" id="PF04500">
    <property type="entry name" value="FLYWCH"/>
    <property type="match status" value="1"/>
</dbReference>
<keyword evidence="3" id="KW-0862">Zinc</keyword>